<dbReference type="Proteomes" id="UP000031977">
    <property type="component" value="Unassembled WGS sequence"/>
</dbReference>
<dbReference type="AlphaFoldDB" id="A0A0C3I8G3"/>
<gene>
    <name evidence="1" type="ORF">SU60_08800</name>
</gene>
<dbReference type="Pfam" id="PF11012">
    <property type="entry name" value="DUF2850"/>
    <property type="match status" value="1"/>
</dbReference>
<dbReference type="EMBL" id="JXOK01000026">
    <property type="protein sequence ID" value="KIN11275.1"/>
    <property type="molecule type" value="Genomic_DNA"/>
</dbReference>
<name>A0A0C3I8G3_9VIBR</name>
<evidence type="ECO:0008006" key="3">
    <source>
        <dbReference type="Google" id="ProtNLM"/>
    </source>
</evidence>
<reference evidence="1 2" key="1">
    <citation type="submission" date="2015-01" db="EMBL/GenBank/DDBJ databases">
        <title>Draft genome of Vibrio mytili type strain CAIM 528.</title>
        <authorList>
            <person name="Gonzalez-Castillo A."/>
            <person name="Gomez-Gil B."/>
            <person name="Enciso-Ibarra J."/>
        </authorList>
    </citation>
    <scope>NUCLEOTIDE SEQUENCE [LARGE SCALE GENOMIC DNA]</scope>
    <source>
        <strain evidence="1 2">CAIM 528</strain>
    </source>
</reference>
<proteinExistence type="predicted"/>
<evidence type="ECO:0000313" key="1">
    <source>
        <dbReference type="EMBL" id="KIN11275.1"/>
    </source>
</evidence>
<keyword evidence="2" id="KW-1185">Reference proteome</keyword>
<evidence type="ECO:0000313" key="2">
    <source>
        <dbReference type="Proteomes" id="UP000031977"/>
    </source>
</evidence>
<organism evidence="1 2">
    <name type="scientific">Vibrio mytili</name>
    <dbReference type="NCBI Taxonomy" id="50718"/>
    <lineage>
        <taxon>Bacteria</taxon>
        <taxon>Pseudomonadati</taxon>
        <taxon>Pseudomonadota</taxon>
        <taxon>Gammaproteobacteria</taxon>
        <taxon>Vibrionales</taxon>
        <taxon>Vibrionaceae</taxon>
        <taxon>Vibrio</taxon>
    </lineage>
</organism>
<comment type="caution">
    <text evidence="1">The sequence shown here is derived from an EMBL/GenBank/DDBJ whole genome shotgun (WGS) entry which is preliminary data.</text>
</comment>
<accession>A0A0C3I8G3</accession>
<protein>
    <recommendedName>
        <fullName evidence="3">DUF2850 domain-containing protein</fullName>
    </recommendedName>
</protein>
<dbReference type="InterPro" id="IPR021271">
    <property type="entry name" value="DUF2850"/>
</dbReference>
<sequence length="137" mass="15479">MFAFVGASLLAFTSYQLHLSYQASISPTNIYGEWIEIGAPPYQTERLNFTSEGVYRNHRLVSTKFDFDGQTMTLNTGLGKTVYQLSGSHLSPQIRRIEPLFPDQRFIRKGFEHTVQGSEIGTASKRRAALSEHFNSD</sequence>